<organism evidence="1 2">
    <name type="scientific">Candidatus Lloydbacteria bacterium RIFCSPHIGHO2_01_FULL_49_22</name>
    <dbReference type="NCBI Taxonomy" id="1798658"/>
    <lineage>
        <taxon>Bacteria</taxon>
        <taxon>Candidatus Lloydiibacteriota</taxon>
    </lineage>
</organism>
<dbReference type="EMBL" id="MHLI01000016">
    <property type="protein sequence ID" value="OGZ05007.1"/>
    <property type="molecule type" value="Genomic_DNA"/>
</dbReference>
<evidence type="ECO:0000313" key="1">
    <source>
        <dbReference type="EMBL" id="OGZ05007.1"/>
    </source>
</evidence>
<sequence length="59" mass="6746">MVNWSKLGLLGYSLYGNPQRAISKGVFHLNRARCHLGKIGKIRANLRKTLICNIYFDIL</sequence>
<name>A0A1G2CUS0_9BACT</name>
<evidence type="ECO:0000313" key="2">
    <source>
        <dbReference type="Proteomes" id="UP000177122"/>
    </source>
</evidence>
<protein>
    <submittedName>
        <fullName evidence="1">Uncharacterized protein</fullName>
    </submittedName>
</protein>
<comment type="caution">
    <text evidence="1">The sequence shown here is derived from an EMBL/GenBank/DDBJ whole genome shotgun (WGS) entry which is preliminary data.</text>
</comment>
<gene>
    <name evidence="1" type="ORF">A2845_01880</name>
</gene>
<reference evidence="1 2" key="1">
    <citation type="journal article" date="2016" name="Nat. Commun.">
        <title>Thousands of microbial genomes shed light on interconnected biogeochemical processes in an aquifer system.</title>
        <authorList>
            <person name="Anantharaman K."/>
            <person name="Brown C.T."/>
            <person name="Hug L.A."/>
            <person name="Sharon I."/>
            <person name="Castelle C.J."/>
            <person name="Probst A.J."/>
            <person name="Thomas B.C."/>
            <person name="Singh A."/>
            <person name="Wilkins M.J."/>
            <person name="Karaoz U."/>
            <person name="Brodie E.L."/>
            <person name="Williams K.H."/>
            <person name="Hubbard S.S."/>
            <person name="Banfield J.F."/>
        </authorList>
    </citation>
    <scope>NUCLEOTIDE SEQUENCE [LARGE SCALE GENOMIC DNA]</scope>
</reference>
<accession>A0A1G2CUS0</accession>
<dbReference type="AlphaFoldDB" id="A0A1G2CUS0"/>
<dbReference type="Proteomes" id="UP000177122">
    <property type="component" value="Unassembled WGS sequence"/>
</dbReference>
<proteinExistence type="predicted"/>